<gene>
    <name evidence="8" type="ORF">GQF03_03480</name>
</gene>
<keyword evidence="4" id="KW-0804">Transcription</keyword>
<dbReference type="GO" id="GO:0003700">
    <property type="term" value="F:DNA-binding transcription factor activity"/>
    <property type="evidence" value="ECO:0007669"/>
    <property type="project" value="TreeGrafter"/>
</dbReference>
<evidence type="ECO:0000259" key="7">
    <source>
        <dbReference type="PROSITE" id="PS50977"/>
    </source>
</evidence>
<dbReference type="PROSITE" id="PS50977">
    <property type="entry name" value="HTH_TETR_2"/>
    <property type="match status" value="1"/>
</dbReference>
<evidence type="ECO:0000313" key="9">
    <source>
        <dbReference type="Proteomes" id="UP000445696"/>
    </source>
</evidence>
<keyword evidence="1" id="KW-0678">Repressor</keyword>
<protein>
    <submittedName>
        <fullName evidence="8">TetR family transcriptional regulator</fullName>
    </submittedName>
</protein>
<dbReference type="InterPro" id="IPR036271">
    <property type="entry name" value="Tet_transcr_reg_TetR-rel_C_sf"/>
</dbReference>
<sequence>MEFDMSPATAAPRPRKNPERRRDSSQRMIEAATELFAEKGYQRTTLIEIGRRAGCTGTLVSNRFGSKERVLRAVLAHILNRFEADESLSLRAKARDPRPAPAQLSRFVATYLTDVAQRGTRIRALYVLMGEGLGSLPGMAEEIAHVNQVFRGEIMGYLTLGMERGDLPSSLDPAILASLIIGLLRGVALQILAEPEHLPLDALITACQKSVQAMIRAG</sequence>
<evidence type="ECO:0000256" key="3">
    <source>
        <dbReference type="ARBA" id="ARBA00023125"/>
    </source>
</evidence>
<dbReference type="InterPro" id="IPR001647">
    <property type="entry name" value="HTH_TetR"/>
</dbReference>
<dbReference type="SUPFAM" id="SSF48498">
    <property type="entry name" value="Tetracyclin repressor-like, C-terminal domain"/>
    <property type="match status" value="1"/>
</dbReference>
<keyword evidence="9" id="KW-1185">Reference proteome</keyword>
<dbReference type="PANTHER" id="PTHR30055:SF234">
    <property type="entry name" value="HTH-TYPE TRANSCRIPTIONAL REGULATOR BETI"/>
    <property type="match status" value="1"/>
</dbReference>
<dbReference type="Gene3D" id="1.10.10.60">
    <property type="entry name" value="Homeodomain-like"/>
    <property type="match status" value="1"/>
</dbReference>
<dbReference type="PANTHER" id="PTHR30055">
    <property type="entry name" value="HTH-TYPE TRANSCRIPTIONAL REGULATOR RUTR"/>
    <property type="match status" value="1"/>
</dbReference>
<proteinExistence type="predicted"/>
<dbReference type="InterPro" id="IPR039538">
    <property type="entry name" value="BetI_C"/>
</dbReference>
<organism evidence="8 9">
    <name type="scientific">Sneathiella chungangensis</name>
    <dbReference type="NCBI Taxonomy" id="1418234"/>
    <lineage>
        <taxon>Bacteria</taxon>
        <taxon>Pseudomonadati</taxon>
        <taxon>Pseudomonadota</taxon>
        <taxon>Alphaproteobacteria</taxon>
        <taxon>Sneathiellales</taxon>
        <taxon>Sneathiellaceae</taxon>
        <taxon>Sneathiella</taxon>
    </lineage>
</organism>
<feature type="domain" description="HTH tetR-type" evidence="7">
    <location>
        <begin position="22"/>
        <end position="82"/>
    </location>
</feature>
<name>A0A845MEB4_9PROT</name>
<dbReference type="GO" id="GO:0000976">
    <property type="term" value="F:transcription cis-regulatory region binding"/>
    <property type="evidence" value="ECO:0007669"/>
    <property type="project" value="TreeGrafter"/>
</dbReference>
<evidence type="ECO:0000256" key="6">
    <source>
        <dbReference type="SAM" id="MobiDB-lite"/>
    </source>
</evidence>
<evidence type="ECO:0000256" key="1">
    <source>
        <dbReference type="ARBA" id="ARBA00022491"/>
    </source>
</evidence>
<feature type="DNA-binding region" description="H-T-H motif" evidence="5">
    <location>
        <begin position="45"/>
        <end position="64"/>
    </location>
</feature>
<evidence type="ECO:0000256" key="4">
    <source>
        <dbReference type="ARBA" id="ARBA00023163"/>
    </source>
</evidence>
<dbReference type="EMBL" id="WTVA01000001">
    <property type="protein sequence ID" value="MZR21384.1"/>
    <property type="molecule type" value="Genomic_DNA"/>
</dbReference>
<dbReference type="InterPro" id="IPR009057">
    <property type="entry name" value="Homeodomain-like_sf"/>
</dbReference>
<evidence type="ECO:0000256" key="2">
    <source>
        <dbReference type="ARBA" id="ARBA00023015"/>
    </source>
</evidence>
<dbReference type="InterPro" id="IPR050109">
    <property type="entry name" value="HTH-type_TetR-like_transc_reg"/>
</dbReference>
<dbReference type="AlphaFoldDB" id="A0A845MEB4"/>
<keyword evidence="2" id="KW-0805">Transcription regulation</keyword>
<evidence type="ECO:0000256" key="5">
    <source>
        <dbReference type="PROSITE-ProRule" id="PRU00335"/>
    </source>
</evidence>
<dbReference type="Pfam" id="PF13977">
    <property type="entry name" value="TetR_C_6"/>
    <property type="match status" value="1"/>
</dbReference>
<dbReference type="PRINTS" id="PR00455">
    <property type="entry name" value="HTHTETR"/>
</dbReference>
<reference evidence="8 9" key="1">
    <citation type="journal article" date="2014" name="Int. J. Syst. Evol. Microbiol.">
        <title>Sneathiella chungangensis sp. nov., isolated from a marine sand, and emended description of the genus Sneathiella.</title>
        <authorList>
            <person name="Siamphan C."/>
            <person name="Kim H."/>
            <person name="Lee J.S."/>
            <person name="Kim W."/>
        </authorList>
    </citation>
    <scope>NUCLEOTIDE SEQUENCE [LARGE SCALE GENOMIC DNA]</scope>
    <source>
        <strain evidence="8 9">KCTC 32476</strain>
    </source>
</reference>
<dbReference type="SUPFAM" id="SSF46689">
    <property type="entry name" value="Homeodomain-like"/>
    <property type="match status" value="1"/>
</dbReference>
<feature type="region of interest" description="Disordered" evidence="6">
    <location>
        <begin position="1"/>
        <end position="25"/>
    </location>
</feature>
<comment type="caution">
    <text evidence="8">The sequence shown here is derived from an EMBL/GenBank/DDBJ whole genome shotgun (WGS) entry which is preliminary data.</text>
</comment>
<evidence type="ECO:0000313" key="8">
    <source>
        <dbReference type="EMBL" id="MZR21384.1"/>
    </source>
</evidence>
<accession>A0A845MEB4</accession>
<dbReference type="Gene3D" id="1.10.357.10">
    <property type="entry name" value="Tetracycline Repressor, domain 2"/>
    <property type="match status" value="1"/>
</dbReference>
<feature type="compositionally biased region" description="Basic and acidic residues" evidence="6">
    <location>
        <begin position="16"/>
        <end position="25"/>
    </location>
</feature>
<dbReference type="Pfam" id="PF00440">
    <property type="entry name" value="TetR_N"/>
    <property type="match status" value="1"/>
</dbReference>
<keyword evidence="3 5" id="KW-0238">DNA-binding</keyword>
<dbReference type="Proteomes" id="UP000445696">
    <property type="component" value="Unassembled WGS sequence"/>
</dbReference>